<dbReference type="EMBL" id="LSRX01001571">
    <property type="protein sequence ID" value="OLP78726.1"/>
    <property type="molecule type" value="Genomic_DNA"/>
</dbReference>
<feature type="transmembrane region" description="Helical" evidence="1">
    <location>
        <begin position="127"/>
        <end position="149"/>
    </location>
</feature>
<accession>A0A1Q9C728</accession>
<feature type="transmembrane region" description="Helical" evidence="1">
    <location>
        <begin position="222"/>
        <end position="249"/>
    </location>
</feature>
<feature type="transmembrane region" description="Helical" evidence="1">
    <location>
        <begin position="86"/>
        <end position="107"/>
    </location>
</feature>
<dbReference type="OrthoDB" id="417929at2759"/>
<protein>
    <submittedName>
        <fullName evidence="2">Uncharacterized protein</fullName>
    </submittedName>
</protein>
<keyword evidence="3" id="KW-1185">Reference proteome</keyword>
<keyword evidence="1" id="KW-1133">Transmembrane helix</keyword>
<gene>
    <name evidence="2" type="ORF">AK812_SmicGene41071</name>
</gene>
<evidence type="ECO:0000313" key="2">
    <source>
        <dbReference type="EMBL" id="OLP78726.1"/>
    </source>
</evidence>
<dbReference type="AlphaFoldDB" id="A0A1Q9C728"/>
<evidence type="ECO:0000256" key="1">
    <source>
        <dbReference type="SAM" id="Phobius"/>
    </source>
</evidence>
<sequence length="361" mass="40354">MEAGLLSVVATRAKLALALGRITAKADGVVWHFAVDDRRFKHGGTRNRQSQGARALFGLRGRLYSTLLQRRLAAGIGRGRRPLPALMIPGLALPWSIVPVYLISNFAEFTQNSYGPELQVTSCSAGVAWELHLLTAILAATTCSIWALALSEQLQKVAETPLLLVPNFLKGYLPDGLRAWAAEPHPWLRRLEIAVAWIHKGIADLYLDFISFLVMRTCGYQYAWYGFFLTMLTVLLQNVGGAVYISFTVESSQRLGYAFLCLVLTPPWKLLDRTALERVGIFLTSVRVLLEDLPQLLLKIHFTVTVYRNPFVVFDILLTIPFALLDMKEVWSYCWRKESQVDTYAPVTVDDPRGLVAGPGF</sequence>
<dbReference type="Proteomes" id="UP000186817">
    <property type="component" value="Unassembled WGS sequence"/>
</dbReference>
<proteinExistence type="predicted"/>
<organism evidence="2 3">
    <name type="scientific">Symbiodinium microadriaticum</name>
    <name type="common">Dinoflagellate</name>
    <name type="synonym">Zooxanthella microadriatica</name>
    <dbReference type="NCBI Taxonomy" id="2951"/>
    <lineage>
        <taxon>Eukaryota</taxon>
        <taxon>Sar</taxon>
        <taxon>Alveolata</taxon>
        <taxon>Dinophyceae</taxon>
        <taxon>Suessiales</taxon>
        <taxon>Symbiodiniaceae</taxon>
        <taxon>Symbiodinium</taxon>
    </lineage>
</organism>
<comment type="caution">
    <text evidence="2">The sequence shown here is derived from an EMBL/GenBank/DDBJ whole genome shotgun (WGS) entry which is preliminary data.</text>
</comment>
<name>A0A1Q9C728_SYMMI</name>
<evidence type="ECO:0000313" key="3">
    <source>
        <dbReference type="Proteomes" id="UP000186817"/>
    </source>
</evidence>
<reference evidence="2 3" key="1">
    <citation type="submission" date="2016-02" db="EMBL/GenBank/DDBJ databases">
        <title>Genome analysis of coral dinoflagellate symbionts highlights evolutionary adaptations to a symbiotic lifestyle.</title>
        <authorList>
            <person name="Aranda M."/>
            <person name="Li Y."/>
            <person name="Liew Y.J."/>
            <person name="Baumgarten S."/>
            <person name="Simakov O."/>
            <person name="Wilson M."/>
            <person name="Piel J."/>
            <person name="Ashoor H."/>
            <person name="Bougouffa S."/>
            <person name="Bajic V.B."/>
            <person name="Ryu T."/>
            <person name="Ravasi T."/>
            <person name="Bayer T."/>
            <person name="Micklem G."/>
            <person name="Kim H."/>
            <person name="Bhak J."/>
            <person name="Lajeunesse T.C."/>
            <person name="Voolstra C.R."/>
        </authorList>
    </citation>
    <scope>NUCLEOTIDE SEQUENCE [LARGE SCALE GENOMIC DNA]</scope>
    <source>
        <strain evidence="2 3">CCMP2467</strain>
    </source>
</reference>
<keyword evidence="1" id="KW-0812">Transmembrane</keyword>
<keyword evidence="1" id="KW-0472">Membrane</keyword>